<dbReference type="AlphaFoldDB" id="A0A9P5NPW5"/>
<dbReference type="EMBL" id="JADNYJ010000050">
    <property type="protein sequence ID" value="KAF8899893.1"/>
    <property type="molecule type" value="Genomic_DNA"/>
</dbReference>
<reference evidence="2" key="1">
    <citation type="submission" date="2020-11" db="EMBL/GenBank/DDBJ databases">
        <authorList>
            <consortium name="DOE Joint Genome Institute"/>
            <person name="Ahrendt S."/>
            <person name="Riley R."/>
            <person name="Andreopoulos W."/>
            <person name="LaButti K."/>
            <person name="Pangilinan J."/>
            <person name="Ruiz-duenas F.J."/>
            <person name="Barrasa J.M."/>
            <person name="Sanchez-Garcia M."/>
            <person name="Camarero S."/>
            <person name="Miyauchi S."/>
            <person name="Serrano A."/>
            <person name="Linde D."/>
            <person name="Babiker R."/>
            <person name="Drula E."/>
            <person name="Ayuso-Fernandez I."/>
            <person name="Pacheco R."/>
            <person name="Padilla G."/>
            <person name="Ferreira P."/>
            <person name="Barriuso J."/>
            <person name="Kellner H."/>
            <person name="Castanera R."/>
            <person name="Alfaro M."/>
            <person name="Ramirez L."/>
            <person name="Pisabarro A.G."/>
            <person name="Kuo A."/>
            <person name="Tritt A."/>
            <person name="Lipzen A."/>
            <person name="He G."/>
            <person name="Yan M."/>
            <person name="Ng V."/>
            <person name="Cullen D."/>
            <person name="Martin F."/>
            <person name="Rosso M.-N."/>
            <person name="Henrissat B."/>
            <person name="Hibbett D."/>
            <person name="Martinez A.T."/>
            <person name="Grigoriev I.V."/>
        </authorList>
    </citation>
    <scope>NUCLEOTIDE SEQUENCE</scope>
    <source>
        <strain evidence="2">AH 44721</strain>
    </source>
</reference>
<dbReference type="Proteomes" id="UP000724874">
    <property type="component" value="Unassembled WGS sequence"/>
</dbReference>
<gene>
    <name evidence="2" type="ORF">CPB84DRAFT_1747645</name>
</gene>
<organism evidence="2 3">
    <name type="scientific">Gymnopilus junonius</name>
    <name type="common">Spectacular rustgill mushroom</name>
    <name type="synonym">Gymnopilus spectabilis subsp. junonius</name>
    <dbReference type="NCBI Taxonomy" id="109634"/>
    <lineage>
        <taxon>Eukaryota</taxon>
        <taxon>Fungi</taxon>
        <taxon>Dikarya</taxon>
        <taxon>Basidiomycota</taxon>
        <taxon>Agaricomycotina</taxon>
        <taxon>Agaricomycetes</taxon>
        <taxon>Agaricomycetidae</taxon>
        <taxon>Agaricales</taxon>
        <taxon>Agaricineae</taxon>
        <taxon>Hymenogastraceae</taxon>
        <taxon>Gymnopilus</taxon>
    </lineage>
</organism>
<evidence type="ECO:0000313" key="2">
    <source>
        <dbReference type="EMBL" id="KAF8899893.1"/>
    </source>
</evidence>
<proteinExistence type="predicted"/>
<evidence type="ECO:0000313" key="3">
    <source>
        <dbReference type="Proteomes" id="UP000724874"/>
    </source>
</evidence>
<sequence length="172" mass="18632">MSFTAITLGACKHPRLPLPIRGPRPVTPYHPLRQDIVNQYEKHYDEPTEPLNTQAGGYRTYVVSEPDASYKHYQVPAGAYPTSEPYVNFGARRRLTSLAMGGVGESSAVRFRSAPGEMGRRGGGDGGLGLMDKEGTRTGLGSLAERNPAPDEPAVAEQYSTAGLEGAWKLRK</sequence>
<feature type="region of interest" description="Disordered" evidence="1">
    <location>
        <begin position="114"/>
        <end position="160"/>
    </location>
</feature>
<accession>A0A9P5NPW5</accession>
<evidence type="ECO:0000256" key="1">
    <source>
        <dbReference type="SAM" id="MobiDB-lite"/>
    </source>
</evidence>
<comment type="caution">
    <text evidence="2">The sequence shown here is derived from an EMBL/GenBank/DDBJ whole genome shotgun (WGS) entry which is preliminary data.</text>
</comment>
<protein>
    <submittedName>
        <fullName evidence="2">Uncharacterized protein</fullName>
    </submittedName>
</protein>
<dbReference type="OrthoDB" id="3355886at2759"/>
<name>A0A9P5NPW5_GYMJU</name>
<keyword evidence="3" id="KW-1185">Reference proteome</keyword>